<keyword evidence="1" id="KW-1133">Transmembrane helix</keyword>
<accession>C9ZVI8</accession>
<keyword evidence="1" id="KW-0812">Transmembrane</keyword>
<dbReference type="VEuPathDB" id="TriTrypDB:Tbg972.8.3700"/>
<proteinExistence type="predicted"/>
<evidence type="ECO:0000313" key="4">
    <source>
        <dbReference type="Proteomes" id="UP000002316"/>
    </source>
</evidence>
<organism evidence="3 4">
    <name type="scientific">Trypanosoma brucei gambiense (strain MHOM/CI/86/DAL972)</name>
    <dbReference type="NCBI Taxonomy" id="679716"/>
    <lineage>
        <taxon>Eukaryota</taxon>
        <taxon>Discoba</taxon>
        <taxon>Euglenozoa</taxon>
        <taxon>Kinetoplastea</taxon>
        <taxon>Metakinetoplastina</taxon>
        <taxon>Trypanosomatida</taxon>
        <taxon>Trypanosomatidae</taxon>
        <taxon>Trypanosoma</taxon>
    </lineage>
</organism>
<feature type="transmembrane region" description="Helical" evidence="1">
    <location>
        <begin position="61"/>
        <end position="80"/>
    </location>
</feature>
<dbReference type="Gene3D" id="3.75.10.10">
    <property type="entry name" value="L-arginine/glycine Amidinotransferase, Chain A"/>
    <property type="match status" value="1"/>
</dbReference>
<evidence type="ECO:0000256" key="1">
    <source>
        <dbReference type="SAM" id="Phobius"/>
    </source>
</evidence>
<evidence type="ECO:0000313" key="3">
    <source>
        <dbReference type="EMBL" id="CBH13426.1"/>
    </source>
</evidence>
<dbReference type="CDD" id="cd23678">
    <property type="entry name" value="RESC5"/>
    <property type="match status" value="1"/>
</dbReference>
<reference evidence="4" key="1">
    <citation type="journal article" date="2010" name="PLoS Negl. Trop. Dis.">
        <title>The genome sequence of Trypanosoma brucei gambiense, causative agent of chronic human african trypanosomiasis.</title>
        <authorList>
            <person name="Jackson A.P."/>
            <person name="Sanders M."/>
            <person name="Berry A."/>
            <person name="McQuillan J."/>
            <person name="Aslett M.A."/>
            <person name="Quail M.A."/>
            <person name="Chukualim B."/>
            <person name="Capewell P."/>
            <person name="MacLeod A."/>
            <person name="Melville S.E."/>
            <person name="Gibson W."/>
            <person name="Barry J.D."/>
            <person name="Berriman M."/>
            <person name="Hertz-Fowler C."/>
        </authorList>
    </citation>
    <scope>NUCLEOTIDE SEQUENCE [LARGE SCALE GENOMIC DNA]</scope>
    <source>
        <strain evidence="4">MHOM/CI/86/DAL972</strain>
    </source>
</reference>
<dbReference type="KEGG" id="tbg:TbgDal_VIII3700"/>
<dbReference type="GeneID" id="23863562"/>
<dbReference type="EMBL" id="FN554971">
    <property type="protein sequence ID" value="CBH13426.1"/>
    <property type="molecule type" value="Genomic_DNA"/>
</dbReference>
<sequence>MEHWKKLLAKHSCFILLKYPSYFFFSYTFPLADSFLSWGGGRFFSSPYLNMTRVAVCVKQPGYICVCGGITLYLDLILILREVFHQHLPLAVASVMRFFVVAVSTTLGLASPSRWVLRQQALTAVLTPARRYVNALYRVPPQNLIPTHSPIGEEVDTELFVRQVKDLFLALKQTQLVDQVHEMRACPYYDSLFAADILFQHYDIVLPMPKYGREHRSSEISETLRYLRACGSTGDFNHVLQDVKGGSADGGDFVSTTHGILMGYGTPRTNKLCMMAITDASAPNEAAAAQQRALNIVPIEMSPIAPPLADVLAFAGKRTLIVQDTEHGRSAGEAAASAIRKVPWQILRIEPNCSIISHLCGVNSVFDVLVDQDFPTSMERIGEAGLNPFPVEWTEPRKLGLSMRRVCLIARFARGTMSAGGYADSDGHRAASFTYHSRNIASNSRLIHNGHRKHGDSGAPLEAQLRSGELPAPVYQRPPRYAPAIHRTGGLATTATIRDKRERE</sequence>
<dbReference type="RefSeq" id="XP_011775703.1">
    <property type="nucleotide sequence ID" value="XM_011777401.1"/>
</dbReference>
<dbReference type="AlphaFoldDB" id="C9ZVI8"/>
<dbReference type="SUPFAM" id="SSF55909">
    <property type="entry name" value="Pentein"/>
    <property type="match status" value="1"/>
</dbReference>
<keyword evidence="1" id="KW-0472">Membrane</keyword>
<evidence type="ECO:0000259" key="2">
    <source>
        <dbReference type="Pfam" id="PF26170"/>
    </source>
</evidence>
<protein>
    <recommendedName>
        <fullName evidence="2">RNA-editing substrate-binding complex 5 protein domain-containing protein</fullName>
    </recommendedName>
</protein>
<dbReference type="InterPro" id="IPR058722">
    <property type="entry name" value="RESC5"/>
</dbReference>
<gene>
    <name evidence="3" type="ORF">TbgDal_VIII3700</name>
</gene>
<name>C9ZVI8_TRYB9</name>
<dbReference type="OrthoDB" id="277025at2759"/>
<feature type="transmembrane region" description="Helical" evidence="1">
    <location>
        <begin position="21"/>
        <end position="41"/>
    </location>
</feature>
<dbReference type="Proteomes" id="UP000002316">
    <property type="component" value="Chromosome 8"/>
</dbReference>
<dbReference type="Pfam" id="PF26170">
    <property type="entry name" value="RESC5"/>
    <property type="match status" value="1"/>
</dbReference>
<feature type="transmembrane region" description="Helical" evidence="1">
    <location>
        <begin position="87"/>
        <end position="110"/>
    </location>
</feature>
<feature type="domain" description="RNA-editing substrate-binding complex 5 protein" evidence="2">
    <location>
        <begin position="127"/>
        <end position="431"/>
    </location>
</feature>